<dbReference type="OrthoDB" id="3541840at2"/>
<organism evidence="3 4">
    <name type="scientific">Sphaerisporangium album</name>
    <dbReference type="NCBI Taxonomy" id="509200"/>
    <lineage>
        <taxon>Bacteria</taxon>
        <taxon>Bacillati</taxon>
        <taxon>Actinomycetota</taxon>
        <taxon>Actinomycetes</taxon>
        <taxon>Streptosporangiales</taxon>
        <taxon>Streptosporangiaceae</taxon>
        <taxon>Sphaerisporangium</taxon>
    </lineage>
</organism>
<proteinExistence type="predicted"/>
<dbReference type="EMBL" id="QOIL01000005">
    <property type="protein sequence ID" value="RCG31109.1"/>
    <property type="molecule type" value="Genomic_DNA"/>
</dbReference>
<evidence type="ECO:0000256" key="2">
    <source>
        <dbReference type="SAM" id="MobiDB-lite"/>
    </source>
</evidence>
<protein>
    <submittedName>
        <fullName evidence="3">Uncharacterized protein</fullName>
    </submittedName>
</protein>
<comment type="caution">
    <text evidence="3">The sequence shown here is derived from an EMBL/GenBank/DDBJ whole genome shotgun (WGS) entry which is preliminary data.</text>
</comment>
<name>A0A367FMH7_9ACTN</name>
<feature type="coiled-coil region" evidence="1">
    <location>
        <begin position="27"/>
        <end position="54"/>
    </location>
</feature>
<dbReference type="Proteomes" id="UP000253094">
    <property type="component" value="Unassembled WGS sequence"/>
</dbReference>
<evidence type="ECO:0000256" key="1">
    <source>
        <dbReference type="SAM" id="Coils"/>
    </source>
</evidence>
<accession>A0A367FMH7</accession>
<dbReference type="RefSeq" id="WP_114028488.1">
    <property type="nucleotide sequence ID" value="NZ_QOIL01000005.1"/>
</dbReference>
<keyword evidence="1" id="KW-0175">Coiled coil</keyword>
<keyword evidence="4" id="KW-1185">Reference proteome</keyword>
<evidence type="ECO:0000313" key="4">
    <source>
        <dbReference type="Proteomes" id="UP000253094"/>
    </source>
</evidence>
<feature type="region of interest" description="Disordered" evidence="2">
    <location>
        <begin position="1"/>
        <end position="27"/>
    </location>
</feature>
<feature type="compositionally biased region" description="Basic and acidic residues" evidence="2">
    <location>
        <begin position="1"/>
        <end position="15"/>
    </location>
</feature>
<gene>
    <name evidence="3" type="ORF">DQ384_10115</name>
</gene>
<sequence>MAGHDENPGGERSRETSGVAGVDARDEDAIREELRLVDEDLARLRETARELRERIGDRADAPTDMNEMGTLINMADQQDAFIATLEARREDLLSRLREATEHHAR</sequence>
<reference evidence="3 4" key="1">
    <citation type="submission" date="2018-06" db="EMBL/GenBank/DDBJ databases">
        <title>Sphaerisporangium craniellae sp. nov., isolated from a marine sponge in the South China Sea.</title>
        <authorList>
            <person name="Li L."/>
        </authorList>
    </citation>
    <scope>NUCLEOTIDE SEQUENCE [LARGE SCALE GENOMIC DNA]</scope>
    <source>
        <strain evidence="3 4">CCTCC AA 208026</strain>
    </source>
</reference>
<dbReference type="AlphaFoldDB" id="A0A367FMH7"/>
<evidence type="ECO:0000313" key="3">
    <source>
        <dbReference type="EMBL" id="RCG31109.1"/>
    </source>
</evidence>